<dbReference type="GO" id="GO:0016052">
    <property type="term" value="P:carbohydrate catabolic process"/>
    <property type="evidence" value="ECO:0007669"/>
    <property type="project" value="TreeGrafter"/>
</dbReference>
<comment type="pathway">
    <text evidence="1">Carbohydrate degradation; 2-deoxy-D-ribose 1-phosphate degradation; D-glyceraldehyde 3-phosphate and acetaldehyde from 2-deoxy-alpha-D-ribose 1-phosphate: step 2/2.</text>
</comment>
<protein>
    <recommendedName>
        <fullName evidence="3 7">Deoxyribose-phosphate aldolase</fullName>
        <ecNumber evidence="3 7">4.1.2.4</ecNumber>
    </recommendedName>
</protein>
<dbReference type="SUPFAM" id="SSF51569">
    <property type="entry name" value="Aldolase"/>
    <property type="match status" value="1"/>
</dbReference>
<evidence type="ECO:0000256" key="7">
    <source>
        <dbReference type="NCBIfam" id="TIGR00126"/>
    </source>
</evidence>
<organism evidence="8 9">
    <name type="scientific">Porphyromonas gingivicanis</name>
    <dbReference type="NCBI Taxonomy" id="266762"/>
    <lineage>
        <taxon>Bacteria</taxon>
        <taxon>Pseudomonadati</taxon>
        <taxon>Bacteroidota</taxon>
        <taxon>Bacteroidia</taxon>
        <taxon>Bacteroidales</taxon>
        <taxon>Porphyromonadaceae</taxon>
        <taxon>Porphyromonas</taxon>
    </lineage>
</organism>
<comment type="catalytic activity">
    <reaction evidence="6">
        <text>2-deoxy-D-ribose 5-phosphate = D-glyceraldehyde 3-phosphate + acetaldehyde</text>
        <dbReference type="Rhea" id="RHEA:12821"/>
        <dbReference type="ChEBI" id="CHEBI:15343"/>
        <dbReference type="ChEBI" id="CHEBI:59776"/>
        <dbReference type="ChEBI" id="CHEBI:62877"/>
        <dbReference type="EC" id="4.1.2.4"/>
    </reaction>
</comment>
<dbReference type="GO" id="GO:0009264">
    <property type="term" value="P:deoxyribonucleotide catabolic process"/>
    <property type="evidence" value="ECO:0007669"/>
    <property type="project" value="UniProtKB-UniRule"/>
</dbReference>
<dbReference type="AlphaFoldDB" id="A0A0A2G5W9"/>
<dbReference type="Proteomes" id="UP000030134">
    <property type="component" value="Unassembled WGS sequence"/>
</dbReference>
<keyword evidence="4" id="KW-0456">Lyase</keyword>
<gene>
    <name evidence="8" type="ORF">HQ36_05780</name>
</gene>
<proteinExistence type="inferred from homology"/>
<dbReference type="PANTHER" id="PTHR10889">
    <property type="entry name" value="DEOXYRIBOSE-PHOSPHATE ALDOLASE"/>
    <property type="match status" value="1"/>
</dbReference>
<reference evidence="8 9" key="1">
    <citation type="submission" date="2014-08" db="EMBL/GenBank/DDBJ databases">
        <title>Porphyromonas gingivicanis strain:COT-022_OH1391 Genome sequencing.</title>
        <authorList>
            <person name="Wallis C."/>
            <person name="Deusch O."/>
            <person name="O'Flynn C."/>
            <person name="Davis I."/>
            <person name="Jospin G."/>
            <person name="Darling A.E."/>
            <person name="Coil D.A."/>
            <person name="Alexiev A."/>
            <person name="Horsfall A."/>
            <person name="Kirkwood N."/>
            <person name="Harris S."/>
            <person name="Eisen J.A."/>
        </authorList>
    </citation>
    <scope>NUCLEOTIDE SEQUENCE [LARGE SCALE GENOMIC DNA]</scope>
    <source>
        <strain evidence="9">COT-022 OH1391</strain>
    </source>
</reference>
<dbReference type="GO" id="GO:0004139">
    <property type="term" value="F:deoxyribose-phosphate aldolase activity"/>
    <property type="evidence" value="ECO:0007669"/>
    <property type="project" value="UniProtKB-UniRule"/>
</dbReference>
<evidence type="ECO:0000256" key="5">
    <source>
        <dbReference type="ARBA" id="ARBA00023270"/>
    </source>
</evidence>
<dbReference type="OrthoDB" id="9778711at2"/>
<dbReference type="PIRSF" id="PIRSF001357">
    <property type="entry name" value="DeoC"/>
    <property type="match status" value="1"/>
</dbReference>
<comment type="similarity">
    <text evidence="2">Belongs to the DeoC/FbaB aldolase family. DeoC type 2 subfamily.</text>
</comment>
<keyword evidence="9" id="KW-1185">Reference proteome</keyword>
<dbReference type="SMART" id="SM01133">
    <property type="entry name" value="DeoC"/>
    <property type="match status" value="1"/>
</dbReference>
<dbReference type="RefSeq" id="WP_036884319.1">
    <property type="nucleotide sequence ID" value="NZ_JQZW01000009.1"/>
</dbReference>
<dbReference type="Pfam" id="PF01791">
    <property type="entry name" value="DeoC"/>
    <property type="match status" value="1"/>
</dbReference>
<dbReference type="eggNOG" id="COG0274">
    <property type="taxonomic scope" value="Bacteria"/>
</dbReference>
<evidence type="ECO:0000256" key="2">
    <source>
        <dbReference type="ARBA" id="ARBA00009473"/>
    </source>
</evidence>
<evidence type="ECO:0000256" key="3">
    <source>
        <dbReference type="ARBA" id="ARBA00012515"/>
    </source>
</evidence>
<sequence length="291" mass="32035">MEKNRYNEAFNLFAPALSEEKITAEVEVIIEKNYAKAYTQETLRFLRSTIDLTSLSGTDTEESIKKMVDSVNETAHKEPTLPHVAAICVYPLQVPVVKKYLQVPSVHIAAVSGGFPASQTFEEIKYAETALTVASGANEIDIVLNLNHFLSGDYASAVVEIEEQKASCRGAHLKVILETGALKDAESIRRASILSLFSGADFIKTSTGKEFPGATLEAVYTMCCVLKEYHQRYNKRMGIKVSGGVRTAEDAVKYYCIVSEVLGKEWLTPELFRIGASSLVGNLEKAIKETH</sequence>
<dbReference type="InterPro" id="IPR011343">
    <property type="entry name" value="DeoC"/>
</dbReference>
<dbReference type="InterPro" id="IPR013785">
    <property type="entry name" value="Aldolase_TIM"/>
</dbReference>
<comment type="caution">
    <text evidence="8">The sequence shown here is derived from an EMBL/GenBank/DDBJ whole genome shotgun (WGS) entry which is preliminary data.</text>
</comment>
<name>A0A0A2G5W9_9PORP</name>
<evidence type="ECO:0000256" key="1">
    <source>
        <dbReference type="ARBA" id="ARBA00004816"/>
    </source>
</evidence>
<evidence type="ECO:0000313" key="9">
    <source>
        <dbReference type="Proteomes" id="UP000030134"/>
    </source>
</evidence>
<dbReference type="GO" id="GO:0005737">
    <property type="term" value="C:cytoplasm"/>
    <property type="evidence" value="ECO:0007669"/>
    <property type="project" value="InterPro"/>
</dbReference>
<evidence type="ECO:0000313" key="8">
    <source>
        <dbReference type="EMBL" id="KGN97770.1"/>
    </source>
</evidence>
<dbReference type="InterPro" id="IPR002915">
    <property type="entry name" value="DeoC/FbaB/LacD_aldolase"/>
</dbReference>
<dbReference type="EMBL" id="JQZW01000009">
    <property type="protein sequence ID" value="KGN97770.1"/>
    <property type="molecule type" value="Genomic_DNA"/>
</dbReference>
<dbReference type="CDD" id="cd00959">
    <property type="entry name" value="DeoC"/>
    <property type="match status" value="1"/>
</dbReference>
<evidence type="ECO:0000256" key="4">
    <source>
        <dbReference type="ARBA" id="ARBA00023239"/>
    </source>
</evidence>
<dbReference type="NCBIfam" id="TIGR00126">
    <property type="entry name" value="deoC"/>
    <property type="match status" value="1"/>
</dbReference>
<evidence type="ECO:0000256" key="6">
    <source>
        <dbReference type="ARBA" id="ARBA00048791"/>
    </source>
</evidence>
<dbReference type="STRING" id="266762.HQ36_05780"/>
<dbReference type="EC" id="4.1.2.4" evidence="3 7"/>
<dbReference type="Gene3D" id="3.20.20.70">
    <property type="entry name" value="Aldolase class I"/>
    <property type="match status" value="1"/>
</dbReference>
<dbReference type="PANTHER" id="PTHR10889:SF3">
    <property type="entry name" value="DEOXYRIBOSE-PHOSPHATE ALDOLASE"/>
    <property type="match status" value="1"/>
</dbReference>
<keyword evidence="5" id="KW-0704">Schiff base</keyword>
<accession>A0A0A2G5W9</accession>